<proteinExistence type="predicted"/>
<dbReference type="Pfam" id="PF15449">
    <property type="entry name" value="Retinal"/>
    <property type="match status" value="3"/>
</dbReference>
<feature type="compositionally biased region" description="Polar residues" evidence="1">
    <location>
        <begin position="471"/>
        <end position="488"/>
    </location>
</feature>
<gene>
    <name evidence="2" type="ORF">GDO54_011506</name>
</gene>
<feature type="compositionally biased region" description="Basic residues" evidence="1">
    <location>
        <begin position="141"/>
        <end position="158"/>
    </location>
</feature>
<feature type="compositionally biased region" description="Polar residues" evidence="1">
    <location>
        <begin position="1034"/>
        <end position="1045"/>
    </location>
</feature>
<feature type="compositionally biased region" description="Basic and acidic residues" evidence="1">
    <location>
        <begin position="92"/>
        <end position="103"/>
    </location>
</feature>
<feature type="compositionally biased region" description="Polar residues" evidence="1">
    <location>
        <begin position="932"/>
        <end position="969"/>
    </location>
</feature>
<dbReference type="GO" id="GO:0001750">
    <property type="term" value="C:photoreceptor outer segment"/>
    <property type="evidence" value="ECO:0007669"/>
    <property type="project" value="TreeGrafter"/>
</dbReference>
<dbReference type="Proteomes" id="UP001181693">
    <property type="component" value="Unassembled WGS sequence"/>
</dbReference>
<dbReference type="PANTHER" id="PTHR22017">
    <property type="entry name" value="PHOTORECEPTOR CILIUM ACTIN REGULATOR"/>
    <property type="match status" value="1"/>
</dbReference>
<protein>
    <recommendedName>
        <fullName evidence="4">Photoreceptor cilium actin regulator</fullName>
    </recommendedName>
</protein>
<evidence type="ECO:0000313" key="2">
    <source>
        <dbReference type="EMBL" id="DBA27347.1"/>
    </source>
</evidence>
<dbReference type="PANTHER" id="PTHR22017:SF0">
    <property type="entry name" value="PHOTORECEPTOR CILIUM ACTIN REGULATOR"/>
    <property type="match status" value="1"/>
</dbReference>
<feature type="region of interest" description="Disordered" evidence="1">
    <location>
        <begin position="546"/>
        <end position="575"/>
    </location>
</feature>
<dbReference type="GO" id="GO:0001917">
    <property type="term" value="C:photoreceptor inner segment"/>
    <property type="evidence" value="ECO:0007669"/>
    <property type="project" value="TreeGrafter"/>
</dbReference>
<feature type="compositionally biased region" description="Low complexity" evidence="1">
    <location>
        <begin position="1055"/>
        <end position="1107"/>
    </location>
</feature>
<feature type="region of interest" description="Disordered" evidence="1">
    <location>
        <begin position="25"/>
        <end position="161"/>
    </location>
</feature>
<evidence type="ECO:0000313" key="3">
    <source>
        <dbReference type="Proteomes" id="UP001181693"/>
    </source>
</evidence>
<feature type="compositionally biased region" description="Polar residues" evidence="1">
    <location>
        <begin position="331"/>
        <end position="342"/>
    </location>
</feature>
<feature type="compositionally biased region" description="Basic and acidic residues" evidence="1">
    <location>
        <begin position="354"/>
        <end position="370"/>
    </location>
</feature>
<evidence type="ECO:0008006" key="4">
    <source>
        <dbReference type="Google" id="ProtNLM"/>
    </source>
</evidence>
<dbReference type="GO" id="GO:0035845">
    <property type="term" value="P:photoreceptor cell outer segment organization"/>
    <property type="evidence" value="ECO:0007669"/>
    <property type="project" value="TreeGrafter"/>
</dbReference>
<sequence>MGCAPSHNGIIQILAKNAAKPLTKNKSILTPEEDTNGITVPLASSKHPSCQNLNDETKRKTRSKESECEINYSEKGFSDASGGLSRSGSFSEDQRKHEAHGTADEGMVNLTYQKRRTTRKYSSTCSEQELSQDPQRDGNPRRGRKLKSRKSGKHRRNAKQGQIVFLETEKKVDFPELLVKAHQDAYAFLNPNLSKYEGVISMVNQATQTQLIMQQMTSFMTLRFDEINQCLGEIADDGEKLLKAVEGNLTWPCEKDNLSEHPDLLQQLLQYTVNRMQSLNCTVSSLTTNALQETCSFLQSAVNSFQEKLKKKEHHDKRLLKVIKALEDSAAGSTQPQPNDLTLYSEDSGIGDSESIRGYKSPEKMERKASTDISGHISLKQGEEIISKEGLTCGTNMVNSTADFNSGSDKVAEISQKQVDNPKVCRQISITSNISESSLGTCATLEQDSVQDPEDSSSSDDSYEESDDNKSLSSQVTLPQRPVTSPARTCSYKHLSKWIENPENEEMTLKMKEAISEKIKFVPGISSSDVWTREEVCLEVLRPSTADGSNRRTARHRRSRSAESLKSQSEDPTLLELQRTQKELTKKLEQLYLSNGTRSKETPQNCSSKSFVHAGCISASAAPTNKLKACLDKGFNILPSQEMFPVRKPKMNVPKDPNANHDNPLVSTKLPKEDEKIVDNPALAEQKLESIISPRQSVRKLIQAFSPEENLIKNLNRKTLGPLKCVRKVGVPVLPPTIPACKGLQVLDNNNDNLSKADRIYINASANLVTNICVTSSSASQDFNMTYTNEFGIEDPENLPPPPLEILMDDSFSLLPCDGPYHNSLPSAIKNAPTTSKIKTSINIKDLLPNKNSTETYMPTVRTSGKKEPVIELRKLSLQSGQHNREKDPVLDPMRKNEIEVAHLYKQSHKIIPLQNPGDADTLKSIPHIDSADQSTPLSLPKQKQCSPTLQRSEKSQVTLRRTSPTRATACSPPTERKISNPPTGRAIVKTRSQAQPSPPPVQKGSSPSCSFRVPSPPNQSKLSSPPTLCKLTSPPNQSKLSSPPTLRKLPSPPQIRRQQSPPSHQSLPSPPQIRRQQSPPSHQRLPSPPQIRRQQSPPSHQRMPSPAQIRRQQSPPSQHRLPSPPQSQKQQSSPPLTRKKQSPPSQRRAFSPPSSRREHSPPAHFTPSPPLSPSFTHRGLRRNSDEPQASPKMIGNAQSIFCPSSTSLFEAKPASPPCINNLGESAPNQASVSVLKHSLSGRQYDDQHRRLATSAANPQPFVRRCYSDRRPRVQLRLPTSASTSVLSEPALHQIG</sequence>
<feature type="compositionally biased region" description="Low complexity" evidence="1">
    <location>
        <begin position="1127"/>
        <end position="1136"/>
    </location>
</feature>
<reference evidence="2" key="1">
    <citation type="thesis" date="2020" institute="ProQuest LLC" country="789 East Eisenhower Parkway, Ann Arbor, MI, USA">
        <title>Comparative Genomics and Chromosome Evolution.</title>
        <authorList>
            <person name="Mudd A.B."/>
        </authorList>
    </citation>
    <scope>NUCLEOTIDE SEQUENCE</scope>
    <source>
        <strain evidence="2">1538</strain>
        <tissue evidence="2">Blood</tissue>
    </source>
</reference>
<feature type="region of interest" description="Disordered" evidence="1">
    <location>
        <begin position="912"/>
        <end position="1194"/>
    </location>
</feature>
<feature type="compositionally biased region" description="Basic and acidic residues" evidence="1">
    <location>
        <begin position="55"/>
        <end position="67"/>
    </location>
</feature>
<feature type="compositionally biased region" description="Polar residues" evidence="1">
    <location>
        <begin position="120"/>
        <end position="133"/>
    </location>
</feature>
<comment type="caution">
    <text evidence="2">The sequence shown here is derived from an EMBL/GenBank/DDBJ whole genome shotgun (WGS) entry which is preliminary data.</text>
</comment>
<dbReference type="GO" id="GO:1903546">
    <property type="term" value="P:protein localization to photoreceptor outer segment"/>
    <property type="evidence" value="ECO:0007669"/>
    <property type="project" value="TreeGrafter"/>
</dbReference>
<keyword evidence="3" id="KW-1185">Reference proteome</keyword>
<evidence type="ECO:0000256" key="1">
    <source>
        <dbReference type="SAM" id="MobiDB-lite"/>
    </source>
</evidence>
<dbReference type="EMBL" id="DYDO01000004">
    <property type="protein sequence ID" value="DBA27347.1"/>
    <property type="molecule type" value="Genomic_DNA"/>
</dbReference>
<accession>A0AAV3ATB9</accession>
<organism evidence="2 3">
    <name type="scientific">Pyxicephalus adspersus</name>
    <name type="common">African bullfrog</name>
    <dbReference type="NCBI Taxonomy" id="30357"/>
    <lineage>
        <taxon>Eukaryota</taxon>
        <taxon>Metazoa</taxon>
        <taxon>Chordata</taxon>
        <taxon>Craniata</taxon>
        <taxon>Vertebrata</taxon>
        <taxon>Euteleostomi</taxon>
        <taxon>Amphibia</taxon>
        <taxon>Batrachia</taxon>
        <taxon>Anura</taxon>
        <taxon>Neobatrachia</taxon>
        <taxon>Ranoidea</taxon>
        <taxon>Pyxicephalidae</taxon>
        <taxon>Pyxicephalinae</taxon>
        <taxon>Pyxicephalus</taxon>
    </lineage>
</organism>
<feature type="region of interest" description="Disordered" evidence="1">
    <location>
        <begin position="446"/>
        <end position="488"/>
    </location>
</feature>
<dbReference type="InterPro" id="IPR029352">
    <property type="entry name" value="PCARE"/>
</dbReference>
<feature type="region of interest" description="Disordered" evidence="1">
    <location>
        <begin position="329"/>
        <end position="371"/>
    </location>
</feature>
<feature type="compositionally biased region" description="Acidic residues" evidence="1">
    <location>
        <begin position="449"/>
        <end position="467"/>
    </location>
</feature>
<name>A0AAV3ATB9_PYXAD</name>